<sequence>MKILILHATAGEGHKKIAEAIAQELSSRPQVSEVKVVDALDLASPHLKHSYPAIYFYAVKLIPHLWGFFYYLLDVPLVYFFVKPFRKLFNRFQSVKLRAFIKSENPDVIAATHFYAAEVVAELRKRGEFSGRLITVITDVVPHAFWVNEQTDSYWVMSDESAKNLTQRGVDPRKVTAGGIPVKTIFLQQENRAELTQKLGLTPHRLNILFTSGSFGIGPIIEQIRELTNLGGQIQVMVVCGRNKKLYHRLANARFTFPVMLMGFVNNMHELMSVSDLMVAKPGGSTTCESLVKNLPMMISAAIPGQETRNARWLLKNRAAVEFKKKGDLNQVIQKILRDVTMLKTLKENAARIARPKAAQAVSDFIVQLGKVSGGVKS</sequence>
<dbReference type="InterPro" id="IPR007235">
    <property type="entry name" value="Glyco_trans_28_C"/>
</dbReference>
<accession>A0A2H0LSG2</accession>
<evidence type="ECO:0000256" key="3">
    <source>
        <dbReference type="ARBA" id="ARBA00022676"/>
    </source>
</evidence>
<dbReference type="Gene3D" id="3.40.50.2000">
    <property type="entry name" value="Glycogen Phosphorylase B"/>
    <property type="match status" value="1"/>
</dbReference>
<feature type="domain" description="Diacylglycerol glucosyltransferase N-terminal" evidence="7">
    <location>
        <begin position="14"/>
        <end position="182"/>
    </location>
</feature>
<keyword evidence="5" id="KW-0812">Transmembrane</keyword>
<keyword evidence="5" id="KW-1133">Transmembrane helix</keyword>
<dbReference type="PANTHER" id="PTHR43025">
    <property type="entry name" value="MONOGALACTOSYLDIACYLGLYCEROL SYNTHASE"/>
    <property type="match status" value="1"/>
</dbReference>
<evidence type="ECO:0000256" key="4">
    <source>
        <dbReference type="ARBA" id="ARBA00022679"/>
    </source>
</evidence>
<organism evidence="8 9">
    <name type="scientific">Candidatus Abzuiibacterium crystallinum</name>
    <dbReference type="NCBI Taxonomy" id="1974748"/>
    <lineage>
        <taxon>Bacteria</taxon>
        <taxon>Pseudomonadati</taxon>
        <taxon>Candidatus Omnitrophota</taxon>
        <taxon>Candidatus Abzuiibacterium</taxon>
    </lineage>
</organism>
<dbReference type="Pfam" id="PF06925">
    <property type="entry name" value="MGDG_synth"/>
    <property type="match status" value="1"/>
</dbReference>
<dbReference type="EMBL" id="PCVY01000016">
    <property type="protein sequence ID" value="PIQ87306.1"/>
    <property type="molecule type" value="Genomic_DNA"/>
</dbReference>
<evidence type="ECO:0000256" key="5">
    <source>
        <dbReference type="SAM" id="Phobius"/>
    </source>
</evidence>
<comment type="similarity">
    <text evidence="2">Belongs to the glycosyltransferase 28 family.</text>
</comment>
<proteinExistence type="inferred from homology"/>
<dbReference type="PANTHER" id="PTHR43025:SF3">
    <property type="entry name" value="MONOGALACTOSYLDIACYLGLYCEROL SYNTHASE 1, CHLOROPLASTIC"/>
    <property type="match status" value="1"/>
</dbReference>
<protein>
    <recommendedName>
        <fullName evidence="10">Galactosyldiacylglycerol synthase</fullName>
    </recommendedName>
</protein>
<dbReference type="Proteomes" id="UP000230859">
    <property type="component" value="Unassembled WGS sequence"/>
</dbReference>
<dbReference type="GO" id="GO:0016758">
    <property type="term" value="F:hexosyltransferase activity"/>
    <property type="evidence" value="ECO:0007669"/>
    <property type="project" value="InterPro"/>
</dbReference>
<dbReference type="SUPFAM" id="SSF53756">
    <property type="entry name" value="UDP-Glycosyltransferase/glycogen phosphorylase"/>
    <property type="match status" value="1"/>
</dbReference>
<comment type="caution">
    <text evidence="8">The sequence shown here is derived from an EMBL/GenBank/DDBJ whole genome shotgun (WGS) entry which is preliminary data.</text>
</comment>
<evidence type="ECO:0000256" key="1">
    <source>
        <dbReference type="ARBA" id="ARBA00004370"/>
    </source>
</evidence>
<evidence type="ECO:0000259" key="6">
    <source>
        <dbReference type="Pfam" id="PF04101"/>
    </source>
</evidence>
<evidence type="ECO:0008006" key="10">
    <source>
        <dbReference type="Google" id="ProtNLM"/>
    </source>
</evidence>
<dbReference type="InterPro" id="IPR009695">
    <property type="entry name" value="Diacylglyc_glucosyltr_N"/>
</dbReference>
<dbReference type="AlphaFoldDB" id="A0A2H0LSG2"/>
<dbReference type="Pfam" id="PF04101">
    <property type="entry name" value="Glyco_tran_28_C"/>
    <property type="match status" value="1"/>
</dbReference>
<evidence type="ECO:0000313" key="9">
    <source>
        <dbReference type="Proteomes" id="UP000230859"/>
    </source>
</evidence>
<feature type="transmembrane region" description="Helical" evidence="5">
    <location>
        <begin position="54"/>
        <end position="82"/>
    </location>
</feature>
<feature type="domain" description="Glycosyl transferase family 28 C-terminal" evidence="6">
    <location>
        <begin position="208"/>
        <end position="360"/>
    </location>
</feature>
<dbReference type="GO" id="GO:0009247">
    <property type="term" value="P:glycolipid biosynthetic process"/>
    <property type="evidence" value="ECO:0007669"/>
    <property type="project" value="InterPro"/>
</dbReference>
<keyword evidence="3" id="KW-0328">Glycosyltransferase</keyword>
<reference evidence="8 9" key="1">
    <citation type="submission" date="2017-09" db="EMBL/GenBank/DDBJ databases">
        <title>Depth-based differentiation of microbial function through sediment-hosted aquifers and enrichment of novel symbionts in the deep terrestrial subsurface.</title>
        <authorList>
            <person name="Probst A.J."/>
            <person name="Ladd B."/>
            <person name="Jarett J.K."/>
            <person name="Geller-Mcgrath D.E."/>
            <person name="Sieber C.M."/>
            <person name="Emerson J.B."/>
            <person name="Anantharaman K."/>
            <person name="Thomas B.C."/>
            <person name="Malmstrom R."/>
            <person name="Stieglmeier M."/>
            <person name="Klingl A."/>
            <person name="Woyke T."/>
            <person name="Ryan C.M."/>
            <person name="Banfield J.F."/>
        </authorList>
    </citation>
    <scope>NUCLEOTIDE SEQUENCE [LARGE SCALE GENOMIC DNA]</scope>
    <source>
        <strain evidence="8">CG11_big_fil_rev_8_21_14_0_20_45_26</strain>
    </source>
</reference>
<gene>
    <name evidence="8" type="ORF">COV74_01930</name>
</gene>
<evidence type="ECO:0000259" key="7">
    <source>
        <dbReference type="Pfam" id="PF06925"/>
    </source>
</evidence>
<evidence type="ECO:0000256" key="2">
    <source>
        <dbReference type="ARBA" id="ARBA00006962"/>
    </source>
</evidence>
<dbReference type="InterPro" id="IPR050519">
    <property type="entry name" value="Glycosyltransf_28_UgtP"/>
</dbReference>
<keyword evidence="5" id="KW-0472">Membrane</keyword>
<evidence type="ECO:0000313" key="8">
    <source>
        <dbReference type="EMBL" id="PIQ87306.1"/>
    </source>
</evidence>
<name>A0A2H0LSG2_9BACT</name>
<dbReference type="GO" id="GO:0016020">
    <property type="term" value="C:membrane"/>
    <property type="evidence" value="ECO:0007669"/>
    <property type="project" value="UniProtKB-SubCell"/>
</dbReference>
<keyword evidence="4" id="KW-0808">Transferase</keyword>
<comment type="subcellular location">
    <subcellularLocation>
        <location evidence="1">Membrane</location>
    </subcellularLocation>
</comment>